<organism evidence="2 3">
    <name type="scientific">Halosimplex litoreum</name>
    <dbReference type="NCBI Taxonomy" id="1198301"/>
    <lineage>
        <taxon>Archaea</taxon>
        <taxon>Methanobacteriati</taxon>
        <taxon>Methanobacteriota</taxon>
        <taxon>Stenosarchaea group</taxon>
        <taxon>Halobacteria</taxon>
        <taxon>Halobacteriales</taxon>
        <taxon>Haloarculaceae</taxon>
        <taxon>Halosimplex</taxon>
    </lineage>
</organism>
<dbReference type="Pfam" id="PF19125">
    <property type="entry name" value="DUF5809"/>
    <property type="match status" value="1"/>
</dbReference>
<dbReference type="EMBL" id="CP065856">
    <property type="protein sequence ID" value="QPV61337.1"/>
    <property type="molecule type" value="Genomic_DNA"/>
</dbReference>
<evidence type="ECO:0000313" key="3">
    <source>
        <dbReference type="Proteomes" id="UP000595001"/>
    </source>
</evidence>
<name>A0A7T3FVB1_9EURY</name>
<proteinExistence type="predicted"/>
<protein>
    <submittedName>
        <fullName evidence="2">Uncharacterized protein</fullName>
    </submittedName>
</protein>
<evidence type="ECO:0000256" key="1">
    <source>
        <dbReference type="SAM" id="MobiDB-lite"/>
    </source>
</evidence>
<gene>
    <name evidence="2" type="ORF">I7X12_11205</name>
</gene>
<accession>A0A7T3FVB1</accession>
<dbReference type="OrthoDB" id="191500at2157"/>
<sequence>MDTEGTIAPATAAAARERYEALGSTAQVVVKETAKAMEMDAEEYRDRVTSDVVETARDALFASMLEVRVGSRETFDDWVAENDDYEVREVGSENVDSVVWHAAPAAETVVAATFHQEREAAVGTLRRQAFGRIYREMVVDGDGAGSDESGGATDEAGDE</sequence>
<keyword evidence="3" id="KW-1185">Reference proteome</keyword>
<reference evidence="2 3" key="1">
    <citation type="submission" date="2020-12" db="EMBL/GenBank/DDBJ databases">
        <title>Halosimplex halophilum sp. nov. and Halosimplex salinum sp. nov., two new members of the genus Halosimplex.</title>
        <authorList>
            <person name="Cui H.L."/>
        </authorList>
    </citation>
    <scope>NUCLEOTIDE SEQUENCE [LARGE SCALE GENOMIC DNA]</scope>
    <source>
        <strain evidence="2 3">YGH94</strain>
    </source>
</reference>
<feature type="compositionally biased region" description="Low complexity" evidence="1">
    <location>
        <begin position="146"/>
        <end position="159"/>
    </location>
</feature>
<dbReference type="RefSeq" id="WP_198060170.1">
    <property type="nucleotide sequence ID" value="NZ_CP065856.1"/>
</dbReference>
<dbReference type="GeneID" id="60589068"/>
<dbReference type="Proteomes" id="UP000595001">
    <property type="component" value="Chromosome"/>
</dbReference>
<evidence type="ECO:0000313" key="2">
    <source>
        <dbReference type="EMBL" id="QPV61337.1"/>
    </source>
</evidence>
<feature type="region of interest" description="Disordered" evidence="1">
    <location>
        <begin position="140"/>
        <end position="159"/>
    </location>
</feature>
<dbReference type="InterPro" id="IPR043832">
    <property type="entry name" value="DUF5809"/>
</dbReference>
<dbReference type="AlphaFoldDB" id="A0A7T3FVB1"/>
<dbReference type="KEGG" id="hlt:I7X12_11205"/>